<organism evidence="3 4">
    <name type="scientific">Paenibacillus sedimenti</name>
    <dbReference type="NCBI Taxonomy" id="2770274"/>
    <lineage>
        <taxon>Bacteria</taxon>
        <taxon>Bacillati</taxon>
        <taxon>Bacillota</taxon>
        <taxon>Bacilli</taxon>
        <taxon>Bacillales</taxon>
        <taxon>Paenibacillaceae</taxon>
        <taxon>Paenibacillus</taxon>
    </lineage>
</organism>
<dbReference type="EMBL" id="JACVVD010000001">
    <property type="protein sequence ID" value="MBD0378938.1"/>
    <property type="molecule type" value="Genomic_DNA"/>
</dbReference>
<gene>
    <name evidence="3" type="ORF">ICC18_02230</name>
</gene>
<evidence type="ECO:0000313" key="4">
    <source>
        <dbReference type="Proteomes" id="UP000650466"/>
    </source>
</evidence>
<dbReference type="InterPro" id="IPR012854">
    <property type="entry name" value="Cu_amine_oxidase-like_N"/>
</dbReference>
<name>A0A926KME9_9BACL</name>
<evidence type="ECO:0000259" key="2">
    <source>
        <dbReference type="Pfam" id="PF07833"/>
    </source>
</evidence>
<dbReference type="InterPro" id="IPR036582">
    <property type="entry name" value="Mao_N_sf"/>
</dbReference>
<evidence type="ECO:0000256" key="1">
    <source>
        <dbReference type="SAM" id="MobiDB-lite"/>
    </source>
</evidence>
<comment type="caution">
    <text evidence="3">The sequence shown here is derived from an EMBL/GenBank/DDBJ whole genome shotgun (WGS) entry which is preliminary data.</text>
</comment>
<sequence length="224" mass="24359">MYASDNGTIKETQYYVLEIETPEGSIKSQPIKYKNPMISEGTPAPVPAPVPTPSPVPAPSLFLRTDRKILRSLCFSKGQNFILTVKDGRTLVPFRKLFETLGFTVKWVEEGSVRKAIGTKNGLSIELTINSTNGIVNCKAVALDVPAQIIDGHTMVPLRFVSESSGNHVAFSSSGNVWTIKIEDAAPGTGTEPTPAPAPAPTPEQHQARNRHLCHRLEKLSRTS</sequence>
<evidence type="ECO:0000313" key="3">
    <source>
        <dbReference type="EMBL" id="MBD0378938.1"/>
    </source>
</evidence>
<reference evidence="3" key="1">
    <citation type="submission" date="2020-09" db="EMBL/GenBank/DDBJ databases">
        <title>Draft Genome Sequence of Paenibacillus sp. WST5.</title>
        <authorList>
            <person name="Bao Z."/>
        </authorList>
    </citation>
    <scope>NUCLEOTIDE SEQUENCE</scope>
    <source>
        <strain evidence="3">WST5</strain>
    </source>
</reference>
<dbReference type="Proteomes" id="UP000650466">
    <property type="component" value="Unassembled WGS sequence"/>
</dbReference>
<dbReference type="Pfam" id="PF07833">
    <property type="entry name" value="Cu_amine_oxidN1"/>
    <property type="match status" value="1"/>
</dbReference>
<feature type="region of interest" description="Disordered" evidence="1">
    <location>
        <begin position="185"/>
        <end position="211"/>
    </location>
</feature>
<feature type="domain" description="Copper amine oxidase-like N-terminal" evidence="2">
    <location>
        <begin position="85"/>
        <end position="177"/>
    </location>
</feature>
<dbReference type="SUPFAM" id="SSF55383">
    <property type="entry name" value="Copper amine oxidase, domain N"/>
    <property type="match status" value="1"/>
</dbReference>
<keyword evidence="4" id="KW-1185">Reference proteome</keyword>
<dbReference type="Gene3D" id="3.30.457.10">
    <property type="entry name" value="Copper amine oxidase-like, N-terminal domain"/>
    <property type="match status" value="1"/>
</dbReference>
<proteinExistence type="predicted"/>
<accession>A0A926KME9</accession>
<protein>
    <submittedName>
        <fullName evidence="3">Copper amine oxidase N-terminal domain-containing protein</fullName>
    </submittedName>
</protein>
<dbReference type="AlphaFoldDB" id="A0A926KME9"/>
<dbReference type="RefSeq" id="WP_188172737.1">
    <property type="nucleotide sequence ID" value="NZ_JACVVD010000001.1"/>
</dbReference>